<dbReference type="SUPFAM" id="SSF53335">
    <property type="entry name" value="S-adenosyl-L-methionine-dependent methyltransferases"/>
    <property type="match status" value="1"/>
</dbReference>
<dbReference type="RefSeq" id="WP_015102684.1">
    <property type="nucleotide sequence ID" value="NC_019673.1"/>
</dbReference>
<dbReference type="Gene3D" id="3.40.50.150">
    <property type="entry name" value="Vaccinia Virus protein VP39"/>
    <property type="match status" value="1"/>
</dbReference>
<feature type="domain" description="Methyltransferase type 12" evidence="2">
    <location>
        <begin position="45"/>
        <end position="134"/>
    </location>
</feature>
<dbReference type="GO" id="GO:0032259">
    <property type="term" value="P:methylation"/>
    <property type="evidence" value="ECO:0007669"/>
    <property type="project" value="UniProtKB-KW"/>
</dbReference>
<sequence>MSRYLLDNADARTRARFDALNATYDAASHTALDATGVTTGWRCWEVGAGDGGIGRWLSDRVGEHGSVLITDIDTRWVRACERANTTVLVHDVVDDEPPGDGFDLIHARLVLVHLPRRQAVLDRLLACLRPGGRLVLEEFDLELRLTTSAGDPTSRATFEAVHQPFMRLLESRGADLAWTRSLPEDFTARGLRDVTVRTHTQLWRGGEDHIALHRANIGQVAELLLDQGVSPHELDRFHALLDDPRFAVWSYTLVSTSGRLRPES</sequence>
<dbReference type="HOGENOM" id="CLU_062440_2_0_11"/>
<evidence type="ECO:0000259" key="2">
    <source>
        <dbReference type="Pfam" id="PF08242"/>
    </source>
</evidence>
<dbReference type="OrthoDB" id="3469983at2"/>
<dbReference type="GO" id="GO:0008168">
    <property type="term" value="F:methyltransferase activity"/>
    <property type="evidence" value="ECO:0007669"/>
    <property type="project" value="UniProtKB-KW"/>
</dbReference>
<organism evidence="3 4">
    <name type="scientific">Saccharothrix espanaensis (strain ATCC 51144 / DSM 44229 / JCM 9112 / NBRC 15066 / NRRL 15764)</name>
    <dbReference type="NCBI Taxonomy" id="1179773"/>
    <lineage>
        <taxon>Bacteria</taxon>
        <taxon>Bacillati</taxon>
        <taxon>Actinomycetota</taxon>
        <taxon>Actinomycetes</taxon>
        <taxon>Pseudonocardiales</taxon>
        <taxon>Pseudonocardiaceae</taxon>
        <taxon>Saccharothrix</taxon>
    </lineage>
</organism>
<keyword evidence="3" id="KW-0489">Methyltransferase</keyword>
<evidence type="ECO:0000256" key="1">
    <source>
        <dbReference type="ARBA" id="ARBA00022679"/>
    </source>
</evidence>
<dbReference type="EMBL" id="HE804045">
    <property type="protein sequence ID" value="CCH32572.1"/>
    <property type="molecule type" value="Genomic_DNA"/>
</dbReference>
<gene>
    <name evidence="3" type="ordered locus">BN6_53080</name>
</gene>
<evidence type="ECO:0000313" key="4">
    <source>
        <dbReference type="Proteomes" id="UP000006281"/>
    </source>
</evidence>
<dbReference type="CDD" id="cd02440">
    <property type="entry name" value="AdoMet_MTases"/>
    <property type="match status" value="1"/>
</dbReference>
<dbReference type="InterPro" id="IPR029063">
    <property type="entry name" value="SAM-dependent_MTases_sf"/>
</dbReference>
<accession>K0K4Q9</accession>
<keyword evidence="1 3" id="KW-0808">Transferase</keyword>
<dbReference type="PATRIC" id="fig|1179773.3.peg.5341"/>
<dbReference type="KEGG" id="sesp:BN6_53080"/>
<dbReference type="PANTHER" id="PTHR43861:SF3">
    <property type="entry name" value="PUTATIVE (AFU_ORTHOLOGUE AFUA_2G14390)-RELATED"/>
    <property type="match status" value="1"/>
</dbReference>
<dbReference type="InterPro" id="IPR013217">
    <property type="entry name" value="Methyltransf_12"/>
</dbReference>
<dbReference type="Pfam" id="PF08242">
    <property type="entry name" value="Methyltransf_12"/>
    <property type="match status" value="1"/>
</dbReference>
<dbReference type="STRING" id="1179773.BN6_53080"/>
<protein>
    <submittedName>
        <fullName evidence="3">Methyltransferase</fullName>
        <ecNumber evidence="3">2.1.1.-</ecNumber>
    </submittedName>
</protein>
<dbReference type="PANTHER" id="PTHR43861">
    <property type="entry name" value="TRANS-ACONITATE 2-METHYLTRANSFERASE-RELATED"/>
    <property type="match status" value="1"/>
</dbReference>
<name>K0K4Q9_SACES</name>
<reference evidence="3 4" key="1">
    <citation type="journal article" date="2012" name="BMC Genomics">
        <title>Complete genome sequence of Saccharothrix espanaensis DSM 44229T and comparison to the other completely sequenced Pseudonocardiaceae.</title>
        <authorList>
            <person name="Strobel T."/>
            <person name="Al-Dilaimi A."/>
            <person name="Blom J."/>
            <person name="Gessner A."/>
            <person name="Kalinowski J."/>
            <person name="Luzhetska M."/>
            <person name="Puhler A."/>
            <person name="Szczepanowski R."/>
            <person name="Bechthold A."/>
            <person name="Ruckert C."/>
        </authorList>
    </citation>
    <scope>NUCLEOTIDE SEQUENCE [LARGE SCALE GENOMIC DNA]</scope>
    <source>
        <strain evidence="4">ATCC 51144 / DSM 44229 / JCM 9112 / NBRC 15066 / NRRL 15764</strain>
    </source>
</reference>
<keyword evidence="4" id="KW-1185">Reference proteome</keyword>
<dbReference type="eggNOG" id="COG2226">
    <property type="taxonomic scope" value="Bacteria"/>
</dbReference>
<dbReference type="BioCyc" id="SESP1179773:BN6_RS25645-MONOMER"/>
<dbReference type="Proteomes" id="UP000006281">
    <property type="component" value="Chromosome"/>
</dbReference>
<proteinExistence type="predicted"/>
<dbReference type="EC" id="2.1.1.-" evidence="3"/>
<dbReference type="AlphaFoldDB" id="K0K4Q9"/>
<evidence type="ECO:0000313" key="3">
    <source>
        <dbReference type="EMBL" id="CCH32572.1"/>
    </source>
</evidence>